<reference evidence="13 14" key="1">
    <citation type="submission" date="2016-08" db="EMBL/GenBank/DDBJ databases">
        <authorList>
            <person name="Seilhamer J.J."/>
        </authorList>
    </citation>
    <scope>NUCLEOTIDE SEQUENCE [LARGE SCALE GENOMIC DNA]</scope>
    <source>
        <strain evidence="13 14">PH27A</strain>
    </source>
</reference>
<feature type="transmembrane region" description="Helical" evidence="11">
    <location>
        <begin position="147"/>
        <end position="172"/>
    </location>
</feature>
<evidence type="ECO:0000256" key="4">
    <source>
        <dbReference type="ARBA" id="ARBA00022449"/>
    </source>
</evidence>
<dbReference type="PANTHER" id="PTHR46157">
    <property type="entry name" value="K(+) EFFLUX ANTIPORTER 3, CHLOROPLASTIC"/>
    <property type="match status" value="1"/>
</dbReference>
<dbReference type="Pfam" id="PF00999">
    <property type="entry name" value="Na_H_Exchanger"/>
    <property type="match status" value="1"/>
</dbReference>
<feature type="transmembrane region" description="Helical" evidence="11">
    <location>
        <begin position="29"/>
        <end position="48"/>
    </location>
</feature>
<dbReference type="GO" id="GO:0012505">
    <property type="term" value="C:endomembrane system"/>
    <property type="evidence" value="ECO:0007669"/>
    <property type="project" value="UniProtKB-SubCell"/>
</dbReference>
<dbReference type="FunFam" id="3.40.50.720:FF:000036">
    <property type="entry name" value="Glutathione-regulated potassium-efflux system protein KefB"/>
    <property type="match status" value="1"/>
</dbReference>
<dbReference type="Pfam" id="PF02254">
    <property type="entry name" value="TrkA_N"/>
    <property type="match status" value="1"/>
</dbReference>
<evidence type="ECO:0000256" key="8">
    <source>
        <dbReference type="ARBA" id="ARBA00022989"/>
    </source>
</evidence>
<keyword evidence="5" id="KW-0633">Potassium transport</keyword>
<gene>
    <name evidence="13" type="ORF">BFW38_07920</name>
</gene>
<feature type="transmembrane region" description="Helical" evidence="11">
    <location>
        <begin position="112"/>
        <end position="135"/>
    </location>
</feature>
<feature type="domain" description="RCK N-terminal" evidence="12">
    <location>
        <begin position="415"/>
        <end position="532"/>
    </location>
</feature>
<organism evidence="13 14">
    <name type="scientific">Terasakiispira papahanaumokuakeensis</name>
    <dbReference type="NCBI Taxonomy" id="197479"/>
    <lineage>
        <taxon>Bacteria</taxon>
        <taxon>Pseudomonadati</taxon>
        <taxon>Pseudomonadota</taxon>
        <taxon>Gammaproteobacteria</taxon>
        <taxon>Oceanospirillales</taxon>
        <taxon>Terasakiispira</taxon>
    </lineage>
</organism>
<dbReference type="STRING" id="197479.BFW38_07920"/>
<evidence type="ECO:0000256" key="10">
    <source>
        <dbReference type="ARBA" id="ARBA00023136"/>
    </source>
</evidence>
<feature type="transmembrane region" description="Helical" evidence="11">
    <location>
        <begin position="54"/>
        <end position="73"/>
    </location>
</feature>
<dbReference type="GO" id="GO:0006813">
    <property type="term" value="P:potassium ion transport"/>
    <property type="evidence" value="ECO:0007669"/>
    <property type="project" value="UniProtKB-KW"/>
</dbReference>
<dbReference type="GO" id="GO:1902600">
    <property type="term" value="P:proton transmembrane transport"/>
    <property type="evidence" value="ECO:0007669"/>
    <property type="project" value="InterPro"/>
</dbReference>
<keyword evidence="7" id="KW-0630">Potassium</keyword>
<evidence type="ECO:0000256" key="6">
    <source>
        <dbReference type="ARBA" id="ARBA00022692"/>
    </source>
</evidence>
<dbReference type="EMBL" id="MDTQ01000001">
    <property type="protein sequence ID" value="ODC03482.1"/>
    <property type="molecule type" value="Genomic_DNA"/>
</dbReference>
<evidence type="ECO:0000256" key="5">
    <source>
        <dbReference type="ARBA" id="ARBA00022538"/>
    </source>
</evidence>
<dbReference type="InterPro" id="IPR003148">
    <property type="entry name" value="RCK_N"/>
</dbReference>
<evidence type="ECO:0000259" key="12">
    <source>
        <dbReference type="PROSITE" id="PS51201"/>
    </source>
</evidence>
<keyword evidence="3" id="KW-0813">Transport</keyword>
<evidence type="ECO:0000313" key="14">
    <source>
        <dbReference type="Proteomes" id="UP000094291"/>
    </source>
</evidence>
<name>A0A1E2V9E5_9GAMM</name>
<feature type="transmembrane region" description="Helical" evidence="11">
    <location>
        <begin position="305"/>
        <end position="327"/>
    </location>
</feature>
<dbReference type="InterPro" id="IPR006153">
    <property type="entry name" value="Cation/H_exchanger_TM"/>
</dbReference>
<dbReference type="RefSeq" id="WP_068997898.1">
    <property type="nucleotide sequence ID" value="NZ_MDTQ01000001.1"/>
</dbReference>
<dbReference type="PROSITE" id="PS51201">
    <property type="entry name" value="RCK_N"/>
    <property type="match status" value="1"/>
</dbReference>
<dbReference type="OrthoDB" id="9781411at2"/>
<accession>A0A1E2V9E5</accession>
<comment type="subcellular location">
    <subcellularLocation>
        <location evidence="1">Endomembrane system</location>
        <topology evidence="1">Multi-pass membrane protein</topology>
    </subcellularLocation>
</comment>
<feature type="transmembrane region" description="Helical" evidence="11">
    <location>
        <begin position="6"/>
        <end position="22"/>
    </location>
</feature>
<keyword evidence="10 11" id="KW-0472">Membrane</keyword>
<dbReference type="Gene3D" id="3.40.50.720">
    <property type="entry name" value="NAD(P)-binding Rossmann-like Domain"/>
    <property type="match status" value="1"/>
</dbReference>
<dbReference type="InterPro" id="IPR004771">
    <property type="entry name" value="K/H_exchanger"/>
</dbReference>
<evidence type="ECO:0000256" key="7">
    <source>
        <dbReference type="ARBA" id="ARBA00022958"/>
    </source>
</evidence>
<dbReference type="InterPro" id="IPR036291">
    <property type="entry name" value="NAD(P)-bd_dom_sf"/>
</dbReference>
<protein>
    <submittedName>
        <fullName evidence="13">Potassium transporter</fullName>
    </submittedName>
</protein>
<dbReference type="NCBIfam" id="TIGR00932">
    <property type="entry name" value="2a37"/>
    <property type="match status" value="1"/>
</dbReference>
<dbReference type="InterPro" id="IPR038770">
    <property type="entry name" value="Na+/solute_symporter_sf"/>
</dbReference>
<feature type="transmembrane region" description="Helical" evidence="11">
    <location>
        <begin position="85"/>
        <end position="106"/>
    </location>
</feature>
<proteinExistence type="inferred from homology"/>
<keyword evidence="8 11" id="KW-1133">Transmembrane helix</keyword>
<dbReference type="Proteomes" id="UP000094291">
    <property type="component" value="Unassembled WGS sequence"/>
</dbReference>
<feature type="transmembrane region" description="Helical" evidence="11">
    <location>
        <begin position="192"/>
        <end position="216"/>
    </location>
</feature>
<dbReference type="GO" id="GO:0005886">
    <property type="term" value="C:plasma membrane"/>
    <property type="evidence" value="ECO:0007669"/>
    <property type="project" value="TreeGrafter"/>
</dbReference>
<evidence type="ECO:0000256" key="9">
    <source>
        <dbReference type="ARBA" id="ARBA00023065"/>
    </source>
</evidence>
<dbReference type="Gene3D" id="1.20.1530.20">
    <property type="match status" value="1"/>
</dbReference>
<evidence type="ECO:0000256" key="1">
    <source>
        <dbReference type="ARBA" id="ARBA00004127"/>
    </source>
</evidence>
<keyword evidence="6 11" id="KW-0812">Transmembrane</keyword>
<evidence type="ECO:0000256" key="11">
    <source>
        <dbReference type="SAM" id="Phobius"/>
    </source>
</evidence>
<feature type="transmembrane region" description="Helical" evidence="11">
    <location>
        <begin position="339"/>
        <end position="360"/>
    </location>
</feature>
<dbReference type="PANTHER" id="PTHR46157:SF4">
    <property type="entry name" value="K(+) EFFLUX ANTIPORTER 3, CHLOROPLASTIC"/>
    <property type="match status" value="1"/>
</dbReference>
<comment type="caution">
    <text evidence="13">The sequence shown here is derived from an EMBL/GenBank/DDBJ whole genome shotgun (WGS) entry which is preliminary data.</text>
</comment>
<sequence length="619" mass="67820">MTDYFIQAFIYLLATVVAVPLSKRLGLGAVLGYLMAGVIIGPVAGLVGQEADTIRHFAEFGVVMMLFLIGLELEPKMLWRMRARLMGLGGLQVVLTTFAFMGLGLWLTSTPWPTALTVGFILALSSTAIVLQTFAEKGLSQQDGARNAFSVLLFQDMAVIPMLALIPALALPELMDAANAVPKSDRSWVSALPLWSHAAVVVGALVLVIGGGYYGSRPLFRYVVKAELREVFTAAALMLVIGIAALMNLVGLSPALGAFLAGVVMANSEFRHELKSNIEPFKGLLMGLFFITVGAGVRFDVLLDHWATIPLLMVAVIVVKALILAILARLFGLKANQQWLFLLSMAQAGEFGFVLLSYSVQHSVLPQALGQMLSAVVALTMFLTPGLFIVYEKWIQPRYVGQANEQTAEDEVNESAPVMIAGIGRFGQIISRLLRANGYQTVVLDQQLTQVETVRRVQIKSFFGDATRHAMLEAAGIAEARVFIVAIDQKEDAVHLVAYLKRRYPHLKVLARAFDRGHNYALRDAGADWVVSETFHSALKMGGEVLTSLDIAPERAERMMAAFSRMEAEHSDALFKAWQHDKDARHQSREYLELFRQMEDAITQAMAQDEQGSEPPAPQ</sequence>
<evidence type="ECO:0000256" key="2">
    <source>
        <dbReference type="ARBA" id="ARBA00005551"/>
    </source>
</evidence>
<evidence type="ECO:0000256" key="3">
    <source>
        <dbReference type="ARBA" id="ARBA00022448"/>
    </source>
</evidence>
<keyword evidence="4" id="KW-0050">Antiport</keyword>
<dbReference type="SUPFAM" id="SSF51735">
    <property type="entry name" value="NAD(P)-binding Rossmann-fold domains"/>
    <property type="match status" value="1"/>
</dbReference>
<comment type="similarity">
    <text evidence="2">Belongs to the monovalent cation:proton antiporter 2 (CPA2) transporter (TC 2.A.37) family.</text>
</comment>
<keyword evidence="9" id="KW-0406">Ion transport</keyword>
<evidence type="ECO:0000313" key="13">
    <source>
        <dbReference type="EMBL" id="ODC03482.1"/>
    </source>
</evidence>
<feature type="transmembrane region" description="Helical" evidence="11">
    <location>
        <begin position="372"/>
        <end position="391"/>
    </location>
</feature>
<dbReference type="GO" id="GO:0015297">
    <property type="term" value="F:antiporter activity"/>
    <property type="evidence" value="ECO:0007669"/>
    <property type="project" value="UniProtKB-KW"/>
</dbReference>
<dbReference type="GO" id="GO:0008324">
    <property type="term" value="F:monoatomic cation transmembrane transporter activity"/>
    <property type="evidence" value="ECO:0007669"/>
    <property type="project" value="InterPro"/>
</dbReference>
<dbReference type="AlphaFoldDB" id="A0A1E2V9E5"/>
<keyword evidence="14" id="KW-1185">Reference proteome</keyword>